<dbReference type="Proteomes" id="UP000615003">
    <property type="component" value="Unassembled WGS sequence"/>
</dbReference>
<comment type="caution">
    <text evidence="1">The sequence shown here is derived from an EMBL/GenBank/DDBJ whole genome shotgun (WGS) entry which is preliminary data.</text>
</comment>
<keyword evidence="2" id="KW-1185">Reference proteome</keyword>
<accession>A0ABR9ERA5</accession>
<organism evidence="1 2">
    <name type="scientific">Pseudoalteromonas carrageenovora IAM 12662</name>
    <dbReference type="NCBI Taxonomy" id="1314868"/>
    <lineage>
        <taxon>Bacteria</taxon>
        <taxon>Pseudomonadati</taxon>
        <taxon>Pseudomonadota</taxon>
        <taxon>Gammaproteobacteria</taxon>
        <taxon>Alteromonadales</taxon>
        <taxon>Pseudoalteromonadaceae</taxon>
        <taxon>Pseudoalteromonas</taxon>
    </lineage>
</organism>
<proteinExistence type="predicted"/>
<reference evidence="1 2" key="1">
    <citation type="submission" date="2015-06" db="EMBL/GenBank/DDBJ databases">
        <title>Genome sequence of Pseudoalteromonas carrageenovora.</title>
        <authorList>
            <person name="Xie B.-B."/>
            <person name="Rong J.-C."/>
            <person name="Qin Q.-L."/>
            <person name="Zhang Y.-Z."/>
        </authorList>
    </citation>
    <scope>NUCLEOTIDE SEQUENCE [LARGE SCALE GENOMIC DNA]</scope>
    <source>
        <strain evidence="1 2">IAM 12662</strain>
    </source>
</reference>
<evidence type="ECO:0000313" key="1">
    <source>
        <dbReference type="EMBL" id="MBE0383065.1"/>
    </source>
</evidence>
<sequence length="43" mass="5042">MAFALFLHLTCFFLIASKLLATYFLKVQLISRLKRKTLKPNKN</sequence>
<name>A0ABR9ERA5_PSEVC</name>
<protein>
    <submittedName>
        <fullName evidence="1">Uncharacterized protein</fullName>
    </submittedName>
</protein>
<dbReference type="EMBL" id="AQGW01000020">
    <property type="protein sequence ID" value="MBE0383065.1"/>
    <property type="molecule type" value="Genomic_DNA"/>
</dbReference>
<evidence type="ECO:0000313" key="2">
    <source>
        <dbReference type="Proteomes" id="UP000615003"/>
    </source>
</evidence>
<gene>
    <name evidence="1" type="ORF">PCARR_a1357</name>
</gene>